<feature type="compositionally biased region" description="Basic and acidic residues" evidence="11">
    <location>
        <begin position="16"/>
        <end position="29"/>
    </location>
</feature>
<protein>
    <submittedName>
        <fullName evidence="14">Uncharacterized protein LOC117569718 isoform X1</fullName>
    </submittedName>
</protein>
<feature type="transmembrane region" description="Helical" evidence="12">
    <location>
        <begin position="623"/>
        <end position="640"/>
    </location>
</feature>
<proteinExistence type="inferred from homology"/>
<feature type="compositionally biased region" description="Gly residues" evidence="11">
    <location>
        <begin position="223"/>
        <end position="235"/>
    </location>
</feature>
<dbReference type="AlphaFoldDB" id="A0A6P8X511"/>
<dbReference type="PANTHER" id="PTHR28388:SF1">
    <property type="entry name" value="TRANSMEMBRANE PROTEIN 237"/>
    <property type="match status" value="1"/>
</dbReference>
<evidence type="ECO:0000313" key="13">
    <source>
        <dbReference type="Proteomes" id="UP000515160"/>
    </source>
</evidence>
<feature type="compositionally biased region" description="Polar residues" evidence="11">
    <location>
        <begin position="131"/>
        <end position="156"/>
    </location>
</feature>
<evidence type="ECO:0000256" key="9">
    <source>
        <dbReference type="ARBA" id="ARBA00023273"/>
    </source>
</evidence>
<keyword evidence="13" id="KW-1185">Reference proteome</keyword>
<dbReference type="GO" id="GO:0060271">
    <property type="term" value="P:cilium assembly"/>
    <property type="evidence" value="ECO:0007669"/>
    <property type="project" value="TreeGrafter"/>
</dbReference>
<reference evidence="14" key="1">
    <citation type="submission" date="2025-08" db="UniProtKB">
        <authorList>
            <consortium name="RefSeq"/>
        </authorList>
    </citation>
    <scope>IDENTIFICATION</scope>
    <source>
        <strain evidence="14">15112-1751.03</strain>
        <tissue evidence="14">Whole Adult</tissue>
    </source>
</reference>
<keyword evidence="8 12" id="KW-0472">Membrane</keyword>
<feature type="region of interest" description="Disordered" evidence="11">
    <location>
        <begin position="104"/>
        <end position="190"/>
    </location>
</feature>
<evidence type="ECO:0000256" key="2">
    <source>
        <dbReference type="ARBA" id="ARBA00004141"/>
    </source>
</evidence>
<feature type="region of interest" description="Disordered" evidence="11">
    <location>
        <begin position="1"/>
        <end position="43"/>
    </location>
</feature>
<name>A0A6P8X511_DROAB</name>
<feature type="compositionally biased region" description="Basic residues" evidence="11">
    <location>
        <begin position="264"/>
        <end position="279"/>
    </location>
</feature>
<evidence type="ECO:0000256" key="8">
    <source>
        <dbReference type="ARBA" id="ARBA00023136"/>
    </source>
</evidence>
<keyword evidence="9" id="KW-0966">Cell projection</keyword>
<comment type="subcellular location">
    <subcellularLocation>
        <location evidence="1">Cell projection</location>
        <location evidence="1">Cilium</location>
    </subcellularLocation>
    <subcellularLocation>
        <location evidence="2">Membrane</location>
        <topology evidence="2">Multi-pass membrane protein</topology>
    </subcellularLocation>
</comment>
<evidence type="ECO:0000256" key="3">
    <source>
        <dbReference type="ARBA" id="ARBA00008783"/>
    </source>
</evidence>
<comment type="similarity">
    <text evidence="3">Belongs to the TMEM237 family.</text>
</comment>
<comment type="function">
    <text evidence="10">Component of the transition zone in primary cilia. Required for ciliogenesis.</text>
</comment>
<keyword evidence="7" id="KW-0969">Cilium</keyword>
<keyword evidence="4 12" id="KW-0812">Transmembrane</keyword>
<evidence type="ECO:0000256" key="12">
    <source>
        <dbReference type="SAM" id="Phobius"/>
    </source>
</evidence>
<dbReference type="GO" id="GO:0016020">
    <property type="term" value="C:membrane"/>
    <property type="evidence" value="ECO:0007669"/>
    <property type="project" value="UniProtKB-SubCell"/>
</dbReference>
<evidence type="ECO:0000256" key="6">
    <source>
        <dbReference type="ARBA" id="ARBA00022989"/>
    </source>
</evidence>
<evidence type="ECO:0000256" key="11">
    <source>
        <dbReference type="SAM" id="MobiDB-lite"/>
    </source>
</evidence>
<sequence length="752" mass="80479">MEATQPKVHRQHQRQRRTEARQRRLEREAAAAASTPPDHDGQDLSMAVVETLESCAAALNDTASTTTSTTVGRISAQSSADSIEMVGSPSQTSQQTVVLVNGHAPPTQDTLEESASLGADEPAVEAVEQPTEISTHLESPTQPTKQSDGSRNSSGDAMSLRETLRQLPATHGHRSRRTHSPQSPALRSLEVDSSFHRGILGYIDRELKQSSPTPSALSMGAGSSAGGGNSVGGGASRKQQSLSDPQASPAQRSLRSRNSFDKSPRRKRSKSESRRRRERKLIAAGEMEVRQANETLMRYLKQCSDMHDASLSGELEIDQSLEERRVHRKTKSQRDKRGQLIALVQSAGKLYSAGGLSSILKELADDIAPADGDEIYNPFTPVVSPTDDTPAHIDKMFLQTSSGYRPVEQSYYKRSFVGAARGAAAGTSSGSGSGCIGAIDGISAAELGGAGRLFRSHGGGVGGGGGNSVSGRGSYGDTRCLLDAELNRNGISSNIQLACVIQRIWLLISNICHGLLAGLALAHLLFVLSSHPTDWAKVINSMSLAGETLGAASVSTTQATTTTITAATTTEMPNLLIELSNANAGMSAETGTGSTTTTTTTTTTSTSSETLALISDYAGFADIYLNTFYCLAIVCLVSVFDRMDICRWSFSNASELISFRWLIITMIYIATIILTICSDSIDEKLYLFNNNANITLTQQELLSNSVQSVWSSLSVTRSIAAISGWIMIGLTPQEDMLYEHLVDLTKYQLTNN</sequence>
<dbReference type="GeneID" id="117569718"/>
<evidence type="ECO:0000256" key="7">
    <source>
        <dbReference type="ARBA" id="ARBA00023069"/>
    </source>
</evidence>
<dbReference type="RefSeq" id="XP_034106873.1">
    <property type="nucleotide sequence ID" value="XM_034250982.2"/>
</dbReference>
<feature type="region of interest" description="Disordered" evidence="11">
    <location>
        <begin position="206"/>
        <end position="282"/>
    </location>
</feature>
<evidence type="ECO:0000256" key="1">
    <source>
        <dbReference type="ARBA" id="ARBA00004138"/>
    </source>
</evidence>
<evidence type="ECO:0000313" key="14">
    <source>
        <dbReference type="RefSeq" id="XP_034106873.1"/>
    </source>
</evidence>
<feature type="compositionally biased region" description="Polar residues" evidence="11">
    <location>
        <begin position="237"/>
        <end position="257"/>
    </location>
</feature>
<dbReference type="Pfam" id="PF15383">
    <property type="entry name" value="TMEM237"/>
    <property type="match status" value="1"/>
</dbReference>
<evidence type="ECO:0000256" key="5">
    <source>
        <dbReference type="ARBA" id="ARBA00022794"/>
    </source>
</evidence>
<feature type="transmembrane region" description="Helical" evidence="12">
    <location>
        <begin position="504"/>
        <end position="528"/>
    </location>
</feature>
<accession>A0A6P8X511</accession>
<dbReference type="InterPro" id="IPR029409">
    <property type="entry name" value="TMEM237"/>
</dbReference>
<dbReference type="Proteomes" id="UP000515160">
    <property type="component" value="Chromosome 3"/>
</dbReference>
<dbReference type="PANTHER" id="PTHR28388">
    <property type="entry name" value="TRANSMEMBRANE PROTEIN 237"/>
    <property type="match status" value="1"/>
</dbReference>
<keyword evidence="6 12" id="KW-1133">Transmembrane helix</keyword>
<gene>
    <name evidence="14" type="primary">LOC117569718</name>
</gene>
<feature type="transmembrane region" description="Helical" evidence="12">
    <location>
        <begin position="660"/>
        <end position="677"/>
    </location>
</feature>
<keyword evidence="5" id="KW-0970">Cilium biogenesis/degradation</keyword>
<dbReference type="OrthoDB" id="550113at2759"/>
<evidence type="ECO:0000256" key="4">
    <source>
        <dbReference type="ARBA" id="ARBA00022692"/>
    </source>
</evidence>
<dbReference type="GO" id="GO:0035869">
    <property type="term" value="C:ciliary transition zone"/>
    <property type="evidence" value="ECO:0007669"/>
    <property type="project" value="TreeGrafter"/>
</dbReference>
<organism evidence="13 14">
    <name type="scientific">Drosophila albomicans</name>
    <name type="common">Fruit fly</name>
    <dbReference type="NCBI Taxonomy" id="7291"/>
    <lineage>
        <taxon>Eukaryota</taxon>
        <taxon>Metazoa</taxon>
        <taxon>Ecdysozoa</taxon>
        <taxon>Arthropoda</taxon>
        <taxon>Hexapoda</taxon>
        <taxon>Insecta</taxon>
        <taxon>Pterygota</taxon>
        <taxon>Neoptera</taxon>
        <taxon>Endopterygota</taxon>
        <taxon>Diptera</taxon>
        <taxon>Brachycera</taxon>
        <taxon>Muscomorpha</taxon>
        <taxon>Ephydroidea</taxon>
        <taxon>Drosophilidae</taxon>
        <taxon>Drosophila</taxon>
    </lineage>
</organism>
<evidence type="ECO:0000256" key="10">
    <source>
        <dbReference type="ARBA" id="ARBA00025631"/>
    </source>
</evidence>